<organism evidence="2 3">
    <name type="scientific">Laetiporus sulphureus 93-53</name>
    <dbReference type="NCBI Taxonomy" id="1314785"/>
    <lineage>
        <taxon>Eukaryota</taxon>
        <taxon>Fungi</taxon>
        <taxon>Dikarya</taxon>
        <taxon>Basidiomycota</taxon>
        <taxon>Agaricomycotina</taxon>
        <taxon>Agaricomycetes</taxon>
        <taxon>Polyporales</taxon>
        <taxon>Laetiporus</taxon>
    </lineage>
</organism>
<evidence type="ECO:0000313" key="3">
    <source>
        <dbReference type="Proteomes" id="UP000076871"/>
    </source>
</evidence>
<keyword evidence="3" id="KW-1185">Reference proteome</keyword>
<dbReference type="AlphaFoldDB" id="A0A165GUW1"/>
<feature type="region of interest" description="Disordered" evidence="1">
    <location>
        <begin position="17"/>
        <end position="123"/>
    </location>
</feature>
<accession>A0A165GUW1</accession>
<reference evidence="2 3" key="1">
    <citation type="journal article" date="2016" name="Mol. Biol. Evol.">
        <title>Comparative Genomics of Early-Diverging Mushroom-Forming Fungi Provides Insights into the Origins of Lignocellulose Decay Capabilities.</title>
        <authorList>
            <person name="Nagy L.G."/>
            <person name="Riley R."/>
            <person name="Tritt A."/>
            <person name="Adam C."/>
            <person name="Daum C."/>
            <person name="Floudas D."/>
            <person name="Sun H."/>
            <person name="Yadav J.S."/>
            <person name="Pangilinan J."/>
            <person name="Larsson K.H."/>
            <person name="Matsuura K."/>
            <person name="Barry K."/>
            <person name="Labutti K."/>
            <person name="Kuo R."/>
            <person name="Ohm R.A."/>
            <person name="Bhattacharya S.S."/>
            <person name="Shirouzu T."/>
            <person name="Yoshinaga Y."/>
            <person name="Martin F.M."/>
            <person name="Grigoriev I.V."/>
            <person name="Hibbett D.S."/>
        </authorList>
    </citation>
    <scope>NUCLEOTIDE SEQUENCE [LARGE SCALE GENOMIC DNA]</scope>
    <source>
        <strain evidence="2 3">93-53</strain>
    </source>
</reference>
<dbReference type="GeneID" id="63828499"/>
<protein>
    <submittedName>
        <fullName evidence="2">Uncharacterized protein</fullName>
    </submittedName>
</protein>
<evidence type="ECO:0000256" key="1">
    <source>
        <dbReference type="SAM" id="MobiDB-lite"/>
    </source>
</evidence>
<sequence>MPYVGVVNASKRGATAAYIPHMAHRHSPGVTDQRSSLREPTSENNPPHATQYRRSESARMRQRPRHKPSDPMSMNKHAPSTPATLAQPFLHSANCGGRNPHPPSRPEALRRNAKPTLPPNVPA</sequence>
<proteinExistence type="predicted"/>
<gene>
    <name evidence="2" type="ORF">LAESUDRAFT_747463</name>
</gene>
<dbReference type="RefSeq" id="XP_040768585.1">
    <property type="nucleotide sequence ID" value="XM_040911471.1"/>
</dbReference>
<evidence type="ECO:0000313" key="2">
    <source>
        <dbReference type="EMBL" id="KZT10845.1"/>
    </source>
</evidence>
<name>A0A165GUW1_9APHY</name>
<dbReference type="InParanoid" id="A0A165GUW1"/>
<dbReference type="EMBL" id="KV427608">
    <property type="protein sequence ID" value="KZT10845.1"/>
    <property type="molecule type" value="Genomic_DNA"/>
</dbReference>
<dbReference type="Proteomes" id="UP000076871">
    <property type="component" value="Unassembled WGS sequence"/>
</dbReference>